<sequence>MPRRDHGHWQHPDTGQYLKDDEYAFSEGHDGRFGVPLWLRTECCGGHLLWANNEAHLDYLEAYVGATLRERPDGPSGLSWYLPAWMKEAKHRDEVLRALGRMRASLDEKVG</sequence>
<evidence type="ECO:0000313" key="2">
    <source>
        <dbReference type="Proteomes" id="UP000199406"/>
    </source>
</evidence>
<organism evidence="1 2">
    <name type="scientific">Blastococcus aurantiacus</name>
    <dbReference type="NCBI Taxonomy" id="1550231"/>
    <lineage>
        <taxon>Bacteria</taxon>
        <taxon>Bacillati</taxon>
        <taxon>Actinomycetota</taxon>
        <taxon>Actinomycetes</taxon>
        <taxon>Geodermatophilales</taxon>
        <taxon>Geodermatophilaceae</taxon>
        <taxon>Blastococcus</taxon>
    </lineage>
</organism>
<dbReference type="EMBL" id="FNBT01000002">
    <property type="protein sequence ID" value="SDF29973.1"/>
    <property type="molecule type" value="Genomic_DNA"/>
</dbReference>
<dbReference type="Proteomes" id="UP000199406">
    <property type="component" value="Unassembled WGS sequence"/>
</dbReference>
<protein>
    <submittedName>
        <fullName evidence="1">Uncharacterized protein</fullName>
    </submittedName>
</protein>
<name>A0A1G7JYG9_9ACTN</name>
<dbReference type="AlphaFoldDB" id="A0A1G7JYG9"/>
<keyword evidence="2" id="KW-1185">Reference proteome</keyword>
<gene>
    <name evidence="1" type="ORF">SAMN05660662_1781</name>
</gene>
<reference evidence="2" key="1">
    <citation type="submission" date="2016-10" db="EMBL/GenBank/DDBJ databases">
        <authorList>
            <person name="Varghese N."/>
            <person name="Submissions S."/>
        </authorList>
    </citation>
    <scope>NUCLEOTIDE SEQUENCE [LARGE SCALE GENOMIC DNA]</scope>
    <source>
        <strain evidence="2">DSM 44268</strain>
    </source>
</reference>
<evidence type="ECO:0000313" key="1">
    <source>
        <dbReference type="EMBL" id="SDF29973.1"/>
    </source>
</evidence>
<dbReference type="RefSeq" id="WP_218122304.1">
    <property type="nucleotide sequence ID" value="NZ_FNBT01000002.1"/>
</dbReference>
<accession>A0A1G7JYG9</accession>
<proteinExistence type="predicted"/>
<dbReference type="STRING" id="1550231.SAMN05660662_1781"/>